<evidence type="ECO:0008006" key="2">
    <source>
        <dbReference type="Google" id="ProtNLM"/>
    </source>
</evidence>
<gene>
    <name evidence="1" type="ORF">LEA_01358</name>
</gene>
<feature type="non-terminal residue" evidence="1">
    <location>
        <position position="1"/>
    </location>
</feature>
<evidence type="ECO:0000313" key="1">
    <source>
        <dbReference type="EMBL" id="EKC80462.1"/>
    </source>
</evidence>
<comment type="caution">
    <text evidence="1">The sequence shown here is derived from an EMBL/GenBank/DDBJ whole genome shotgun (WGS) entry which is preliminary data.</text>
</comment>
<organism evidence="1">
    <name type="scientific">human gut metagenome</name>
    <dbReference type="NCBI Taxonomy" id="408170"/>
    <lineage>
        <taxon>unclassified sequences</taxon>
        <taxon>metagenomes</taxon>
        <taxon>organismal metagenomes</taxon>
    </lineage>
</organism>
<proteinExistence type="predicted"/>
<sequence>SLGIGFSDVVRAAYRDVGTPWGYTLWAGYDLNPENRNFSDLVSAYARIYTPGFFRHNSLSVAAAYQTSVGGYRFPSGLRFLGYKSTRLLPRGFSSSDISSNNYLAGSVDYQFPLCYPEGGISGVIYFKRIRLNVGADYARFQEFGSRGKTWRDIYSYGGDLLLDLNILRMSAAATATVKLSLYKPSEGSCWFGFGLELPF</sequence>
<name>K1U5E1_9ZZZZ</name>
<accession>K1U5E1</accession>
<dbReference type="AlphaFoldDB" id="K1U5E1"/>
<protein>
    <recommendedName>
        <fullName evidence="2">Bacterial surface antigen (D15) domain-containing protein</fullName>
    </recommendedName>
</protein>
<dbReference type="EMBL" id="AJWY01000948">
    <property type="protein sequence ID" value="EKC80462.1"/>
    <property type="molecule type" value="Genomic_DNA"/>
</dbReference>
<reference evidence="1" key="1">
    <citation type="journal article" date="2013" name="Environ. Microbiol.">
        <title>Microbiota from the distal guts of lean and obese adolescents exhibit partial functional redundancy besides clear differences in community structure.</title>
        <authorList>
            <person name="Ferrer M."/>
            <person name="Ruiz A."/>
            <person name="Lanza F."/>
            <person name="Haange S.B."/>
            <person name="Oberbach A."/>
            <person name="Till H."/>
            <person name="Bargiela R."/>
            <person name="Campoy C."/>
            <person name="Segura M.T."/>
            <person name="Richter M."/>
            <person name="von Bergen M."/>
            <person name="Seifert J."/>
            <person name="Suarez A."/>
        </authorList>
    </citation>
    <scope>NUCLEOTIDE SEQUENCE</scope>
</reference>